<evidence type="ECO:0000256" key="9">
    <source>
        <dbReference type="ARBA" id="ARBA00061004"/>
    </source>
</evidence>
<dbReference type="CDD" id="cd10747">
    <property type="entry name" value="DnaJ_C"/>
    <property type="match status" value="1"/>
</dbReference>
<dbReference type="EMBL" id="CP014518">
    <property type="protein sequence ID" value="AMM32769.1"/>
    <property type="molecule type" value="Genomic_DNA"/>
</dbReference>
<dbReference type="GO" id="GO:0042026">
    <property type="term" value="P:protein refolding"/>
    <property type="evidence" value="ECO:0007669"/>
    <property type="project" value="TreeGrafter"/>
</dbReference>
<reference evidence="15 16" key="1">
    <citation type="submission" date="2016-02" db="EMBL/GenBank/DDBJ databases">
        <title>Complete genome of Sinomonas atrocyanea KCTC 3377.</title>
        <authorList>
            <person name="Kim K.M."/>
        </authorList>
    </citation>
    <scope>NUCLEOTIDE SEQUENCE [LARGE SCALE GENOMIC DNA]</scope>
    <source>
        <strain evidence="15 16">KCTC 3377</strain>
    </source>
</reference>
<feature type="binding site" evidence="11">
    <location>
        <position position="201"/>
    </location>
    <ligand>
        <name>Zn(2+)</name>
        <dbReference type="ChEBI" id="CHEBI:29105"/>
        <label>1</label>
    </ligand>
</feature>
<dbReference type="Gene3D" id="2.10.230.10">
    <property type="entry name" value="Heat shock protein DnaJ, cysteine-rich domain"/>
    <property type="match status" value="1"/>
</dbReference>
<evidence type="ECO:0000256" key="5">
    <source>
        <dbReference type="ARBA" id="ARBA00022771"/>
    </source>
</evidence>
<dbReference type="Gene3D" id="2.60.260.20">
    <property type="entry name" value="Urease metallochaperone UreE, N-terminal domain"/>
    <property type="match status" value="2"/>
</dbReference>
<feature type="binding site" evidence="11">
    <location>
        <position position="161"/>
    </location>
    <ligand>
        <name>Zn(2+)</name>
        <dbReference type="ChEBI" id="CHEBI:29105"/>
        <label>2</label>
    </ligand>
</feature>
<dbReference type="Proteomes" id="UP000070134">
    <property type="component" value="Chromosome"/>
</dbReference>
<dbReference type="RefSeq" id="WP_066497839.1">
    <property type="nucleotide sequence ID" value="NZ_BJMO01000004.1"/>
</dbReference>
<evidence type="ECO:0000256" key="8">
    <source>
        <dbReference type="ARBA" id="ARBA00023186"/>
    </source>
</evidence>
<feature type="binding site" evidence="11">
    <location>
        <position position="158"/>
    </location>
    <ligand>
        <name>Zn(2+)</name>
        <dbReference type="ChEBI" id="CHEBI:29105"/>
        <label>2</label>
    </ligand>
</feature>
<name>A0A127A005_9MICC</name>
<evidence type="ECO:0000256" key="11">
    <source>
        <dbReference type="HAMAP-Rule" id="MF_01152"/>
    </source>
</evidence>
<feature type="binding site" evidence="11">
    <location>
        <position position="187"/>
    </location>
    <ligand>
        <name>Zn(2+)</name>
        <dbReference type="ChEBI" id="CHEBI:29105"/>
        <label>2</label>
    </ligand>
</feature>
<dbReference type="STRING" id="37927.SA2016_2099"/>
<dbReference type="Pfam" id="PF00684">
    <property type="entry name" value="DnaJ_CXXCXGXG"/>
    <property type="match status" value="1"/>
</dbReference>
<protein>
    <recommendedName>
        <fullName evidence="10 11">Chaperone protein DnaJ</fullName>
    </recommendedName>
</protein>
<feature type="domain" description="J" evidence="13">
    <location>
        <begin position="3"/>
        <end position="67"/>
    </location>
</feature>
<dbReference type="NCBIfam" id="TIGR02349">
    <property type="entry name" value="DnaJ_bact"/>
    <property type="match status" value="1"/>
</dbReference>
<keyword evidence="3 11" id="KW-0479">Metal-binding</keyword>
<dbReference type="InterPro" id="IPR002939">
    <property type="entry name" value="DnaJ_C"/>
</dbReference>
<dbReference type="PANTHER" id="PTHR43096:SF48">
    <property type="entry name" value="CHAPERONE PROTEIN DNAJ"/>
    <property type="match status" value="1"/>
</dbReference>
<evidence type="ECO:0000256" key="3">
    <source>
        <dbReference type="ARBA" id="ARBA00022723"/>
    </source>
</evidence>
<dbReference type="GO" id="GO:0006260">
    <property type="term" value="P:DNA replication"/>
    <property type="evidence" value="ECO:0007669"/>
    <property type="project" value="UniProtKB-KW"/>
</dbReference>
<dbReference type="HAMAP" id="MF_01152">
    <property type="entry name" value="DnaJ"/>
    <property type="match status" value="1"/>
</dbReference>
<keyword evidence="5 11" id="KW-0863">Zinc-finger</keyword>
<dbReference type="GO" id="GO:0005524">
    <property type="term" value="F:ATP binding"/>
    <property type="evidence" value="ECO:0007669"/>
    <property type="project" value="InterPro"/>
</dbReference>
<proteinExistence type="inferred from homology"/>
<dbReference type="CDD" id="cd10719">
    <property type="entry name" value="DnaJ_zf"/>
    <property type="match status" value="1"/>
</dbReference>
<dbReference type="PROSITE" id="PS51188">
    <property type="entry name" value="ZF_CR"/>
    <property type="match status" value="1"/>
</dbReference>
<dbReference type="InterPro" id="IPR001623">
    <property type="entry name" value="DnaJ_domain"/>
</dbReference>
<dbReference type="SUPFAM" id="SSF57938">
    <property type="entry name" value="DnaJ/Hsp40 cysteine-rich domain"/>
    <property type="match status" value="1"/>
</dbReference>
<dbReference type="AlphaFoldDB" id="A0A127A005"/>
<feature type="binding site" evidence="11">
    <location>
        <position position="141"/>
    </location>
    <ligand>
        <name>Zn(2+)</name>
        <dbReference type="ChEBI" id="CHEBI:29105"/>
        <label>1</label>
    </ligand>
</feature>
<dbReference type="GO" id="GO:0031072">
    <property type="term" value="F:heat shock protein binding"/>
    <property type="evidence" value="ECO:0007669"/>
    <property type="project" value="InterPro"/>
</dbReference>
<comment type="similarity">
    <text evidence="9 11">Belongs to the DnaJ family.</text>
</comment>
<evidence type="ECO:0000256" key="6">
    <source>
        <dbReference type="ARBA" id="ARBA00022833"/>
    </source>
</evidence>
<gene>
    <name evidence="11" type="primary">dnaJ</name>
    <name evidence="15" type="ORF">SA2016_2099</name>
</gene>
<dbReference type="InterPro" id="IPR036410">
    <property type="entry name" value="HSP_DnaJ_Cys-rich_dom_sf"/>
</dbReference>
<dbReference type="InterPro" id="IPR036869">
    <property type="entry name" value="J_dom_sf"/>
</dbReference>
<feature type="binding site" evidence="11">
    <location>
        <position position="184"/>
    </location>
    <ligand>
        <name>Zn(2+)</name>
        <dbReference type="ChEBI" id="CHEBI:29105"/>
        <label>2</label>
    </ligand>
</feature>
<dbReference type="SMART" id="SM00271">
    <property type="entry name" value="DnaJ"/>
    <property type="match status" value="1"/>
</dbReference>
<evidence type="ECO:0000259" key="13">
    <source>
        <dbReference type="PROSITE" id="PS50076"/>
    </source>
</evidence>
<dbReference type="SUPFAM" id="SSF46565">
    <property type="entry name" value="Chaperone J-domain"/>
    <property type="match status" value="1"/>
</dbReference>
<evidence type="ECO:0000256" key="7">
    <source>
        <dbReference type="ARBA" id="ARBA00023016"/>
    </source>
</evidence>
<feature type="zinc finger region" description="CR-type" evidence="12">
    <location>
        <begin position="128"/>
        <end position="210"/>
    </location>
</feature>
<keyword evidence="1 11" id="KW-0963">Cytoplasm</keyword>
<dbReference type="KEGG" id="satk:SA2016_2099"/>
<organism evidence="15 16">
    <name type="scientific">Sinomonas atrocyanea</name>
    <dbReference type="NCBI Taxonomy" id="37927"/>
    <lineage>
        <taxon>Bacteria</taxon>
        <taxon>Bacillati</taxon>
        <taxon>Actinomycetota</taxon>
        <taxon>Actinomycetes</taxon>
        <taxon>Micrococcales</taxon>
        <taxon>Micrococcaceae</taxon>
        <taxon>Sinomonas</taxon>
    </lineage>
</organism>
<evidence type="ECO:0000313" key="16">
    <source>
        <dbReference type="Proteomes" id="UP000070134"/>
    </source>
</evidence>
<dbReference type="CDD" id="cd06257">
    <property type="entry name" value="DnaJ"/>
    <property type="match status" value="1"/>
</dbReference>
<evidence type="ECO:0000256" key="10">
    <source>
        <dbReference type="ARBA" id="ARBA00067609"/>
    </source>
</evidence>
<dbReference type="Gene3D" id="1.10.287.110">
    <property type="entry name" value="DnaJ domain"/>
    <property type="match status" value="1"/>
</dbReference>
<dbReference type="PATRIC" id="fig|37927.3.peg.2153"/>
<dbReference type="InterPro" id="IPR018253">
    <property type="entry name" value="DnaJ_domain_CS"/>
</dbReference>
<comment type="subunit">
    <text evidence="11">Homodimer.</text>
</comment>
<evidence type="ECO:0000256" key="1">
    <source>
        <dbReference type="ARBA" id="ARBA00022490"/>
    </source>
</evidence>
<keyword evidence="6 11" id="KW-0862">Zinc</keyword>
<keyword evidence="4 11" id="KW-0677">Repeat</keyword>
<comment type="subcellular location">
    <subcellularLocation>
        <location evidence="11">Cytoplasm</location>
    </subcellularLocation>
</comment>
<feature type="binding site" evidence="11">
    <location>
        <position position="144"/>
    </location>
    <ligand>
        <name>Zn(2+)</name>
        <dbReference type="ChEBI" id="CHEBI:29105"/>
        <label>1</label>
    </ligand>
</feature>
<evidence type="ECO:0000313" key="15">
    <source>
        <dbReference type="EMBL" id="AMM32769.1"/>
    </source>
</evidence>
<dbReference type="Pfam" id="PF01556">
    <property type="entry name" value="DnaJ_C"/>
    <property type="match status" value="1"/>
</dbReference>
<sequence>MSSHYETLGVQTDATPEEIKKAYKKLARKLHPDMNPGEDAADRFKAVTHAYEVLSDPQKRRVYDTTGNENGTDNGFSGGYNGAGFAFQDIFETFFGGGAGQSGPASRVRRGQDALIAVRIELKDAVFGVNKKLEVDTAVVCGRCDGSCCEPGTEPVRCGVCGGSGHIQRPVRSILGQVMTMATCPTCQGFGTEIPSPCNECGGEGRVRSRRSLTVKIPAGVSTGTRIQLAGQGEAGTAGGPSGDLYVEIRVAAHPTFTREGDDLHATLSVPMTAAALGSEMTLETFDGEHSITLRPGSQSGDVVTLHDLGVARLRGSGRGDLLVHVRVETPTKLDAEQEELLRQFAKLRGEQVGEGKLVGSGGMFAKLRDKLGNL</sequence>
<dbReference type="PROSITE" id="PS00636">
    <property type="entry name" value="DNAJ_1"/>
    <property type="match status" value="1"/>
</dbReference>
<accession>A0A127A005</accession>
<dbReference type="GO" id="GO:0009408">
    <property type="term" value="P:response to heat"/>
    <property type="evidence" value="ECO:0007669"/>
    <property type="project" value="InterPro"/>
</dbReference>
<dbReference type="InterPro" id="IPR001305">
    <property type="entry name" value="HSP_DnaJ_Cys-rich_dom"/>
</dbReference>
<dbReference type="InterPro" id="IPR008971">
    <property type="entry name" value="HSP40/DnaJ_pept-bd"/>
</dbReference>
<dbReference type="SUPFAM" id="SSF49493">
    <property type="entry name" value="HSP40/DnaJ peptide-binding domain"/>
    <property type="match status" value="2"/>
</dbReference>
<comment type="caution">
    <text evidence="11">Lacks conserved residue(s) required for the propagation of feature annotation.</text>
</comment>
<dbReference type="GO" id="GO:0051082">
    <property type="term" value="F:unfolded protein binding"/>
    <property type="evidence" value="ECO:0007669"/>
    <property type="project" value="UniProtKB-UniRule"/>
</dbReference>
<feature type="domain" description="CR-type" evidence="14">
    <location>
        <begin position="128"/>
        <end position="210"/>
    </location>
</feature>
<evidence type="ECO:0000256" key="12">
    <source>
        <dbReference type="PROSITE-ProRule" id="PRU00546"/>
    </source>
</evidence>
<dbReference type="NCBIfam" id="NF008035">
    <property type="entry name" value="PRK10767.1"/>
    <property type="match status" value="1"/>
</dbReference>
<keyword evidence="7 11" id="KW-0346">Stress response</keyword>
<evidence type="ECO:0000256" key="2">
    <source>
        <dbReference type="ARBA" id="ARBA00022705"/>
    </source>
</evidence>
<evidence type="ECO:0000256" key="4">
    <source>
        <dbReference type="ARBA" id="ARBA00022737"/>
    </source>
</evidence>
<dbReference type="PANTHER" id="PTHR43096">
    <property type="entry name" value="DNAJ HOMOLOG 1, MITOCHONDRIAL-RELATED"/>
    <property type="match status" value="1"/>
</dbReference>
<dbReference type="InterPro" id="IPR012724">
    <property type="entry name" value="DnaJ"/>
</dbReference>
<keyword evidence="16" id="KW-1185">Reference proteome</keyword>
<comment type="function">
    <text evidence="11">Participates actively in the response to hyperosmotic and heat shock by preventing the aggregation of stress-denatured proteins and by disaggregating proteins, also in an autonomous, DnaK-independent fashion. Unfolded proteins bind initially to DnaJ; upon interaction with the DnaJ-bound protein, DnaK hydrolyzes its bound ATP, resulting in the formation of a stable complex. GrpE releases ADP from DnaK; ATP binding to DnaK triggers the release of the substrate protein, thus completing the reaction cycle. Several rounds of ATP-dependent interactions between DnaJ, DnaK and GrpE are required for fully efficient folding. Also involved, together with DnaK and GrpE, in the DNA replication of plasmids through activation of initiation proteins.</text>
</comment>
<dbReference type="GO" id="GO:0008270">
    <property type="term" value="F:zinc ion binding"/>
    <property type="evidence" value="ECO:0007669"/>
    <property type="project" value="UniProtKB-UniRule"/>
</dbReference>
<evidence type="ECO:0000259" key="14">
    <source>
        <dbReference type="PROSITE" id="PS51188"/>
    </source>
</evidence>
<feature type="binding site" evidence="11">
    <location>
        <position position="198"/>
    </location>
    <ligand>
        <name>Zn(2+)</name>
        <dbReference type="ChEBI" id="CHEBI:29105"/>
        <label>1</label>
    </ligand>
</feature>
<keyword evidence="8 11" id="KW-0143">Chaperone</keyword>
<dbReference type="OrthoDB" id="9779889at2"/>
<comment type="cofactor">
    <cofactor evidence="11">
        <name>Zn(2+)</name>
        <dbReference type="ChEBI" id="CHEBI:29105"/>
    </cofactor>
    <text evidence="11">Binds 2 Zn(2+) ions per monomer.</text>
</comment>
<dbReference type="GO" id="GO:0005737">
    <property type="term" value="C:cytoplasm"/>
    <property type="evidence" value="ECO:0007669"/>
    <property type="project" value="UniProtKB-SubCell"/>
</dbReference>
<dbReference type="Pfam" id="PF00226">
    <property type="entry name" value="DnaJ"/>
    <property type="match status" value="1"/>
</dbReference>
<dbReference type="FunFam" id="2.60.260.20:FF:000005">
    <property type="entry name" value="Chaperone protein dnaJ 1, mitochondrial"/>
    <property type="match status" value="1"/>
</dbReference>
<dbReference type="PRINTS" id="PR00625">
    <property type="entry name" value="JDOMAIN"/>
</dbReference>
<keyword evidence="2 11" id="KW-0235">DNA replication</keyword>
<dbReference type="PROSITE" id="PS50076">
    <property type="entry name" value="DNAJ_2"/>
    <property type="match status" value="1"/>
</dbReference>
<comment type="domain">
    <text evidence="11">The J domain is necessary and sufficient to stimulate DnaK ATPase activity. Zinc center 1 plays an important role in the autonomous, DnaK-independent chaperone activity of DnaJ. Zinc center 2 is essential for interaction with DnaK and for DnaJ activity.</text>
</comment>
<dbReference type="FunFam" id="2.10.230.10:FF:000002">
    <property type="entry name" value="Molecular chaperone DnaJ"/>
    <property type="match status" value="1"/>
</dbReference>